<dbReference type="GO" id="GO:0016746">
    <property type="term" value="F:acyltransferase activity"/>
    <property type="evidence" value="ECO:0007669"/>
    <property type="project" value="UniProtKB-KW"/>
</dbReference>
<evidence type="ECO:0000256" key="6">
    <source>
        <dbReference type="ARBA" id="ARBA00023315"/>
    </source>
</evidence>
<name>A0A221KCP7_VITFI</name>
<evidence type="ECO:0000256" key="2">
    <source>
        <dbReference type="ARBA" id="ARBA00022475"/>
    </source>
</evidence>
<comment type="subcellular location">
    <subcellularLocation>
        <location evidence="1">Cell inner membrane</location>
    </subcellularLocation>
</comment>
<keyword evidence="2" id="KW-1003">Cell membrane</keyword>
<evidence type="ECO:0000256" key="5">
    <source>
        <dbReference type="ARBA" id="ARBA00023136"/>
    </source>
</evidence>
<dbReference type="RefSeq" id="WP_089415919.1">
    <property type="nucleotide sequence ID" value="NZ_CP022423.1"/>
</dbReference>
<dbReference type="PANTHER" id="PTHR30606">
    <property type="entry name" value="LIPID A BIOSYNTHESIS LAUROYL ACYLTRANSFERASE"/>
    <property type="match status" value="1"/>
</dbReference>
<evidence type="ECO:0000313" key="7">
    <source>
        <dbReference type="EMBL" id="ASM76607.1"/>
    </source>
</evidence>
<keyword evidence="8" id="KW-1185">Reference proteome</keyword>
<dbReference type="AlphaFoldDB" id="A0A221KCP7"/>
<dbReference type="PANTHER" id="PTHR30606:SF9">
    <property type="entry name" value="LIPID A BIOSYNTHESIS LAUROYLTRANSFERASE"/>
    <property type="match status" value="1"/>
</dbReference>
<accession>A0A221KCP7</accession>
<proteinExistence type="predicted"/>
<dbReference type="CDD" id="cd07984">
    <property type="entry name" value="LPLAT_LABLAT-like"/>
    <property type="match status" value="1"/>
</dbReference>
<organism evidence="7 8">
    <name type="scientific">Vitreoscilla filiformis</name>
    <dbReference type="NCBI Taxonomy" id="63"/>
    <lineage>
        <taxon>Bacteria</taxon>
        <taxon>Pseudomonadati</taxon>
        <taxon>Pseudomonadota</taxon>
        <taxon>Betaproteobacteria</taxon>
        <taxon>Neisseriales</taxon>
        <taxon>Neisseriaceae</taxon>
        <taxon>Vitreoscilla</taxon>
    </lineage>
</organism>
<dbReference type="EMBL" id="CP022423">
    <property type="protein sequence ID" value="ASM76607.1"/>
    <property type="molecule type" value="Genomic_DNA"/>
</dbReference>
<reference evidence="7 8" key="1">
    <citation type="submission" date="2017-07" db="EMBL/GenBank/DDBJ databases">
        <title>Complete Genome Sequence of the cosmetic ferment Vitreoscilla filiformis (ATCC15551).</title>
        <authorList>
            <person name="Contreras S."/>
            <person name="Sagory-Zalkind P."/>
            <person name="Blanquart H."/>
            <person name="Iltis A."/>
            <person name="Morand S.C."/>
        </authorList>
    </citation>
    <scope>NUCLEOTIDE SEQUENCE [LARGE SCALE GENOMIC DNA]</scope>
    <source>
        <strain evidence="7 8">ATCC 15551</strain>
    </source>
</reference>
<evidence type="ECO:0000256" key="4">
    <source>
        <dbReference type="ARBA" id="ARBA00022679"/>
    </source>
</evidence>
<dbReference type="GO" id="GO:0005886">
    <property type="term" value="C:plasma membrane"/>
    <property type="evidence" value="ECO:0007669"/>
    <property type="project" value="UniProtKB-SubCell"/>
</dbReference>
<dbReference type="KEGG" id="vff:VITFI_CDS0829"/>
<keyword evidence="4 7" id="KW-0808">Transferase</keyword>
<gene>
    <name evidence="7" type="ORF">VITFI_CDS0829</name>
</gene>
<evidence type="ECO:0000256" key="3">
    <source>
        <dbReference type="ARBA" id="ARBA00022519"/>
    </source>
</evidence>
<dbReference type="InterPro" id="IPR004960">
    <property type="entry name" value="LipA_acyltrans"/>
</dbReference>
<dbReference type="GO" id="GO:0009247">
    <property type="term" value="P:glycolipid biosynthetic process"/>
    <property type="evidence" value="ECO:0007669"/>
    <property type="project" value="UniProtKB-ARBA"/>
</dbReference>
<keyword evidence="3" id="KW-0997">Cell inner membrane</keyword>
<dbReference type="Pfam" id="PF03279">
    <property type="entry name" value="Lip_A_acyltrans"/>
    <property type="match status" value="1"/>
</dbReference>
<dbReference type="PIRSF" id="PIRSF026649">
    <property type="entry name" value="MsbB"/>
    <property type="match status" value="1"/>
</dbReference>
<evidence type="ECO:0000256" key="1">
    <source>
        <dbReference type="ARBA" id="ARBA00004533"/>
    </source>
</evidence>
<dbReference type="OrthoDB" id="9803456at2"/>
<keyword evidence="5" id="KW-0472">Membrane</keyword>
<dbReference type="Proteomes" id="UP000199729">
    <property type="component" value="Chromosome"/>
</dbReference>
<evidence type="ECO:0000313" key="8">
    <source>
        <dbReference type="Proteomes" id="UP000199729"/>
    </source>
</evidence>
<sequence>MSDFKQRRAEWGGRSFLALLWLLHWLPLPLLAAFGRALGEWVLWPLARSRRRIVLTNLRLCFPDMDDAARRRLGREHLGWLMRSMLERSLLLYASPARLARLIQVEGDLTQFTQHPDTSAMWMLPHFVALDFIAPPLTFGQQRSMVSIYQTQRNPVMDDALRRVRLRLGSDTLLVDRSQGVRPVVRAIHKGAVFINASDMDFGPQDSAFVPFFGVAANTLLSPARLAASLKLRVQILVVEMLPRGRGYRLHVHEMPPGFDDPDPVRATAAWHQWLEARIREMPAQYYWVHRRFKTRPEGEARFY</sequence>
<protein>
    <submittedName>
        <fullName evidence="7">Lipid A biosynthesis acyltransferase</fullName>
    </submittedName>
</protein>
<keyword evidence="6 7" id="KW-0012">Acyltransferase</keyword>